<feature type="transmembrane region" description="Helical" evidence="7">
    <location>
        <begin position="195"/>
        <end position="211"/>
    </location>
</feature>
<proteinExistence type="inferred from homology"/>
<dbReference type="EMBL" id="BMIF01000016">
    <property type="protein sequence ID" value="GGA80029.1"/>
    <property type="molecule type" value="Genomic_DNA"/>
</dbReference>
<dbReference type="RefSeq" id="WP_188722676.1">
    <property type="nucleotide sequence ID" value="NZ_BMIF01000016.1"/>
</dbReference>
<name>A0A916W9G7_9HYPH</name>
<evidence type="ECO:0000256" key="1">
    <source>
        <dbReference type="ARBA" id="ARBA00004141"/>
    </source>
</evidence>
<feature type="transmembrane region" description="Helical" evidence="7">
    <location>
        <begin position="72"/>
        <end position="90"/>
    </location>
</feature>
<dbReference type="InterPro" id="IPR051790">
    <property type="entry name" value="Cytochrome_c-biogenesis_DsbD"/>
</dbReference>
<keyword evidence="4" id="KW-0201">Cytochrome c-type biogenesis</keyword>
<evidence type="ECO:0000256" key="4">
    <source>
        <dbReference type="ARBA" id="ARBA00022748"/>
    </source>
</evidence>
<evidence type="ECO:0000256" key="5">
    <source>
        <dbReference type="ARBA" id="ARBA00022989"/>
    </source>
</evidence>
<protein>
    <submittedName>
        <fullName evidence="9">Cytochrome C biogenesis protein CcdA</fullName>
    </submittedName>
</protein>
<dbReference type="InterPro" id="IPR003834">
    <property type="entry name" value="Cyt_c_assmbl_TM_dom"/>
</dbReference>
<accession>A0A916W9G7</accession>
<dbReference type="GO" id="GO:0017004">
    <property type="term" value="P:cytochrome complex assembly"/>
    <property type="evidence" value="ECO:0007669"/>
    <property type="project" value="UniProtKB-KW"/>
</dbReference>
<keyword evidence="10" id="KW-1185">Reference proteome</keyword>
<gene>
    <name evidence="9" type="ORF">GCM10011385_37810</name>
</gene>
<keyword evidence="6 7" id="KW-0472">Membrane</keyword>
<reference evidence="9" key="2">
    <citation type="submission" date="2020-09" db="EMBL/GenBank/DDBJ databases">
        <authorList>
            <person name="Sun Q."/>
            <person name="Zhou Y."/>
        </authorList>
    </citation>
    <scope>NUCLEOTIDE SEQUENCE</scope>
    <source>
        <strain evidence="9">CGMCC 1.15320</strain>
    </source>
</reference>
<evidence type="ECO:0000259" key="8">
    <source>
        <dbReference type="Pfam" id="PF02683"/>
    </source>
</evidence>
<dbReference type="PANTHER" id="PTHR31272:SF9">
    <property type="entry name" value="BLL1027 PROTEIN"/>
    <property type="match status" value="1"/>
</dbReference>
<keyword evidence="3 7" id="KW-0812">Transmembrane</keyword>
<feature type="domain" description="Cytochrome C biogenesis protein transmembrane" evidence="8">
    <location>
        <begin position="2"/>
        <end position="207"/>
    </location>
</feature>
<organism evidence="9 10">
    <name type="scientific">Nitratireductor aestuarii</name>
    <dbReference type="NCBI Taxonomy" id="1735103"/>
    <lineage>
        <taxon>Bacteria</taxon>
        <taxon>Pseudomonadati</taxon>
        <taxon>Pseudomonadota</taxon>
        <taxon>Alphaproteobacteria</taxon>
        <taxon>Hyphomicrobiales</taxon>
        <taxon>Phyllobacteriaceae</taxon>
        <taxon>Nitratireductor</taxon>
    </lineage>
</organism>
<reference evidence="9" key="1">
    <citation type="journal article" date="2014" name="Int. J. Syst. Evol. Microbiol.">
        <title>Complete genome sequence of Corynebacterium casei LMG S-19264T (=DSM 44701T), isolated from a smear-ripened cheese.</title>
        <authorList>
            <consortium name="US DOE Joint Genome Institute (JGI-PGF)"/>
            <person name="Walter F."/>
            <person name="Albersmeier A."/>
            <person name="Kalinowski J."/>
            <person name="Ruckert C."/>
        </authorList>
    </citation>
    <scope>NUCLEOTIDE SEQUENCE</scope>
    <source>
        <strain evidence="9">CGMCC 1.15320</strain>
    </source>
</reference>
<comment type="caution">
    <text evidence="9">The sequence shown here is derived from an EMBL/GenBank/DDBJ whole genome shotgun (WGS) entry which is preliminary data.</text>
</comment>
<feature type="transmembrane region" description="Helical" evidence="7">
    <location>
        <begin position="118"/>
        <end position="145"/>
    </location>
</feature>
<evidence type="ECO:0000313" key="9">
    <source>
        <dbReference type="EMBL" id="GGA80029.1"/>
    </source>
</evidence>
<sequence length="239" mass="25232">MTIFFAFVAGLVTVLSPCVLPLLPVILANSAIGGRMRPLGIIIGFAVFFSGITLVLSLLVRNIGLSPEIHRTAAALIFIVMGLVLAVPFFKNTFERFTSPVMGSVGFRRSNGSGFGGGLLAGAGLGLAWTPCVGPIMASVITLALNQETTLNSALTALAFSLGTAIPMALAVLFGNRLYSRIGFLKRNSARIQQAMGVVILAVGLFIWFGIDRSIQIALFKAFPGWEAVLTGWESAVVE</sequence>
<evidence type="ECO:0000256" key="6">
    <source>
        <dbReference type="ARBA" id="ARBA00023136"/>
    </source>
</evidence>
<evidence type="ECO:0000256" key="7">
    <source>
        <dbReference type="SAM" id="Phobius"/>
    </source>
</evidence>
<dbReference type="GO" id="GO:0016020">
    <property type="term" value="C:membrane"/>
    <property type="evidence" value="ECO:0007669"/>
    <property type="project" value="UniProtKB-SubCell"/>
</dbReference>
<dbReference type="Pfam" id="PF02683">
    <property type="entry name" value="DsbD_TM"/>
    <property type="match status" value="1"/>
</dbReference>
<evidence type="ECO:0000256" key="2">
    <source>
        <dbReference type="ARBA" id="ARBA00006143"/>
    </source>
</evidence>
<evidence type="ECO:0000313" key="10">
    <source>
        <dbReference type="Proteomes" id="UP000636264"/>
    </source>
</evidence>
<comment type="similarity">
    <text evidence="2">Belongs to the DsbD family.</text>
</comment>
<feature type="transmembrane region" description="Helical" evidence="7">
    <location>
        <begin position="151"/>
        <end position="174"/>
    </location>
</feature>
<dbReference type="PANTHER" id="PTHR31272">
    <property type="entry name" value="CYTOCHROME C-TYPE BIOGENESIS PROTEIN HI_1454-RELATED"/>
    <property type="match status" value="1"/>
</dbReference>
<evidence type="ECO:0000256" key="3">
    <source>
        <dbReference type="ARBA" id="ARBA00022692"/>
    </source>
</evidence>
<feature type="transmembrane region" description="Helical" evidence="7">
    <location>
        <begin position="39"/>
        <end position="60"/>
    </location>
</feature>
<feature type="transmembrane region" description="Helical" evidence="7">
    <location>
        <begin position="6"/>
        <end position="27"/>
    </location>
</feature>
<keyword evidence="5 7" id="KW-1133">Transmembrane helix</keyword>
<comment type="subcellular location">
    <subcellularLocation>
        <location evidence="1">Membrane</location>
        <topology evidence="1">Multi-pass membrane protein</topology>
    </subcellularLocation>
</comment>
<dbReference type="Proteomes" id="UP000636264">
    <property type="component" value="Unassembled WGS sequence"/>
</dbReference>
<dbReference type="AlphaFoldDB" id="A0A916W9G7"/>